<evidence type="ECO:0000313" key="3">
    <source>
        <dbReference type="Proteomes" id="UP001558652"/>
    </source>
</evidence>
<keyword evidence="3" id="KW-1185">Reference proteome</keyword>
<dbReference type="Proteomes" id="UP001558652">
    <property type="component" value="Unassembled WGS sequence"/>
</dbReference>
<keyword evidence="1" id="KW-0812">Transmembrane</keyword>
<dbReference type="AlphaFoldDB" id="A0ABD0YTC0"/>
<dbReference type="EMBL" id="JBFDAA010000003">
    <property type="protein sequence ID" value="KAL1139011.1"/>
    <property type="molecule type" value="Genomic_DNA"/>
</dbReference>
<evidence type="ECO:0000313" key="2">
    <source>
        <dbReference type="EMBL" id="KAL1139011.1"/>
    </source>
</evidence>
<sequence>MTSPSWLNEIAIACVMQTDSTALSMRLMGDFEVLPDGSWENGGGVVKKVVAVGAKKYGLYSSFFPHRVTFLCSGVWTCFTQSDLAQELSWRSRGDEMESFGCCPQELVFSPSSLLYGFSEILGGLIHFFRSFKGLRFWFGGQYCPASWFGGQSTVPLHGLEDSLLSRFMVWRTVYCPASWFGGQSTVPLHGLEDSLLSRFMVWRTVYCPASWFGGQSTVPLHGLEDSLLSRLKRMNDVPDVDAVAVLMAVVAVGAGFVAAVLKSRMSSSRGVPGFLKRPLFHRISVDHVGVTNVRVSVKDRKSVKLFYFIRSERRQVKLCRGLYAAPREVPVPVTVCSLQGRAVARIKERSPRSLPPLPQGDKRCHAGFNPACKKIRGGRSSCAVGSTLLPGKFPFLSQFVPFKEGPWPGLRSARRAASRPYLREINAATPGLTRLARRFKPKGGLRDRLSSVLVTLQAREVSRNCWCAASVWEGLLAEDKSPGSGRVRPYTRYGLLAFLPSLITALSTLSGIGS</sequence>
<feature type="transmembrane region" description="Helical" evidence="1">
    <location>
        <begin position="494"/>
        <end position="513"/>
    </location>
</feature>
<reference evidence="2 3" key="1">
    <citation type="submission" date="2024-07" db="EMBL/GenBank/DDBJ databases">
        <title>Chromosome-level genome assembly of the water stick insect Ranatra chinensis (Heteroptera: Nepidae).</title>
        <authorList>
            <person name="Liu X."/>
        </authorList>
    </citation>
    <scope>NUCLEOTIDE SEQUENCE [LARGE SCALE GENOMIC DNA]</scope>
    <source>
        <strain evidence="2">Cailab_2021Rc</strain>
        <tissue evidence="2">Muscle</tissue>
    </source>
</reference>
<accession>A0ABD0YTC0</accession>
<keyword evidence="1" id="KW-0472">Membrane</keyword>
<gene>
    <name evidence="2" type="ORF">AAG570_009072</name>
</gene>
<comment type="caution">
    <text evidence="2">The sequence shown here is derived from an EMBL/GenBank/DDBJ whole genome shotgun (WGS) entry which is preliminary data.</text>
</comment>
<organism evidence="2 3">
    <name type="scientific">Ranatra chinensis</name>
    <dbReference type="NCBI Taxonomy" id="642074"/>
    <lineage>
        <taxon>Eukaryota</taxon>
        <taxon>Metazoa</taxon>
        <taxon>Ecdysozoa</taxon>
        <taxon>Arthropoda</taxon>
        <taxon>Hexapoda</taxon>
        <taxon>Insecta</taxon>
        <taxon>Pterygota</taxon>
        <taxon>Neoptera</taxon>
        <taxon>Paraneoptera</taxon>
        <taxon>Hemiptera</taxon>
        <taxon>Heteroptera</taxon>
        <taxon>Panheteroptera</taxon>
        <taxon>Nepomorpha</taxon>
        <taxon>Nepidae</taxon>
        <taxon>Ranatrinae</taxon>
        <taxon>Ranatra</taxon>
    </lineage>
</organism>
<name>A0ABD0YTC0_9HEMI</name>
<evidence type="ECO:0000256" key="1">
    <source>
        <dbReference type="SAM" id="Phobius"/>
    </source>
</evidence>
<protein>
    <submittedName>
        <fullName evidence="2">Uncharacterized protein</fullName>
    </submittedName>
</protein>
<keyword evidence="1" id="KW-1133">Transmembrane helix</keyword>
<proteinExistence type="predicted"/>
<feature type="transmembrane region" description="Helical" evidence="1">
    <location>
        <begin position="243"/>
        <end position="262"/>
    </location>
</feature>